<dbReference type="GO" id="GO:0005886">
    <property type="term" value="C:plasma membrane"/>
    <property type="evidence" value="ECO:0007669"/>
    <property type="project" value="UniProtKB-SubCell"/>
</dbReference>
<accession>A0A502G2T4</accession>
<dbReference type="PANTHER" id="PTHR33383">
    <property type="entry name" value="MEMBRANE PROTEIN INSERTION EFFICIENCY FACTOR-RELATED"/>
    <property type="match status" value="1"/>
</dbReference>
<proteinExistence type="inferred from homology"/>
<keyword evidence="3" id="KW-1185">Reference proteome</keyword>
<comment type="function">
    <text evidence="1">Could be involved in insertion of integral membrane proteins into the membrane.</text>
</comment>
<dbReference type="InterPro" id="IPR002696">
    <property type="entry name" value="Membr_insert_effic_factor_YidD"/>
</dbReference>
<dbReference type="AlphaFoldDB" id="A0A502G2T4"/>
<dbReference type="SMART" id="SM01234">
    <property type="entry name" value="Haemolytic"/>
    <property type="match status" value="1"/>
</dbReference>
<dbReference type="RefSeq" id="WP_140846697.1">
    <property type="nucleotide sequence ID" value="NZ_RCZC01000001.1"/>
</dbReference>
<dbReference type="OrthoDB" id="9801753at2"/>
<keyword evidence="1" id="KW-0472">Membrane</keyword>
<evidence type="ECO:0000256" key="1">
    <source>
        <dbReference type="HAMAP-Rule" id="MF_00386"/>
    </source>
</evidence>
<evidence type="ECO:0000313" key="3">
    <source>
        <dbReference type="Proteomes" id="UP000319931"/>
    </source>
</evidence>
<dbReference type="Pfam" id="PF01809">
    <property type="entry name" value="YidD"/>
    <property type="match status" value="1"/>
</dbReference>
<dbReference type="HAMAP" id="MF_00386">
    <property type="entry name" value="UPF0161_YidD"/>
    <property type="match status" value="1"/>
</dbReference>
<comment type="similarity">
    <text evidence="1">Belongs to the UPF0161 family.</text>
</comment>
<dbReference type="NCBIfam" id="TIGR00278">
    <property type="entry name" value="membrane protein insertion efficiency factor YidD"/>
    <property type="match status" value="1"/>
</dbReference>
<evidence type="ECO:0000313" key="2">
    <source>
        <dbReference type="EMBL" id="TPG56095.1"/>
    </source>
</evidence>
<comment type="subcellular location">
    <subcellularLocation>
        <location evidence="1">Cell membrane</location>
        <topology evidence="1">Peripheral membrane protein</topology>
        <orientation evidence="1">Cytoplasmic side</orientation>
    </subcellularLocation>
</comment>
<name>A0A502G2T4_9SPHN</name>
<organism evidence="2 3">
    <name type="scientific">Sphingomonas glacialis</name>
    <dbReference type="NCBI Taxonomy" id="658225"/>
    <lineage>
        <taxon>Bacteria</taxon>
        <taxon>Pseudomonadati</taxon>
        <taxon>Pseudomonadota</taxon>
        <taxon>Alphaproteobacteria</taxon>
        <taxon>Sphingomonadales</taxon>
        <taxon>Sphingomonadaceae</taxon>
        <taxon>Sphingomonas</taxon>
    </lineage>
</organism>
<gene>
    <name evidence="2" type="primary">yidD</name>
    <name evidence="2" type="ORF">EAH76_00510</name>
</gene>
<dbReference type="EMBL" id="RCZC01000001">
    <property type="protein sequence ID" value="TPG56095.1"/>
    <property type="molecule type" value="Genomic_DNA"/>
</dbReference>
<sequence length="70" mass="7619">MLTRLLVLLVRAWQVGPSAILPPSCRYQPSCSAYAITALRRYGAVKGGWLAAKRIARCHPWGGFGPDPVP</sequence>
<reference evidence="2 3" key="1">
    <citation type="journal article" date="2019" name="Environ. Microbiol.">
        <title>Species interactions and distinct microbial communities in high Arctic permafrost affected cryosols are associated with the CH4 and CO2 gas fluxes.</title>
        <authorList>
            <person name="Altshuler I."/>
            <person name="Hamel J."/>
            <person name="Turney S."/>
            <person name="Magnuson E."/>
            <person name="Levesque R."/>
            <person name="Greer C."/>
            <person name="Whyte L.G."/>
        </authorList>
    </citation>
    <scope>NUCLEOTIDE SEQUENCE [LARGE SCALE GENOMIC DNA]</scope>
    <source>
        <strain evidence="2 3">E6.1</strain>
    </source>
</reference>
<keyword evidence="1" id="KW-1003">Cell membrane</keyword>
<dbReference type="Proteomes" id="UP000319931">
    <property type="component" value="Unassembled WGS sequence"/>
</dbReference>
<protein>
    <recommendedName>
        <fullName evidence="1">Putative membrane protein insertion efficiency factor</fullName>
    </recommendedName>
</protein>
<comment type="caution">
    <text evidence="2">The sequence shown here is derived from an EMBL/GenBank/DDBJ whole genome shotgun (WGS) entry which is preliminary data.</text>
</comment>
<dbReference type="PANTHER" id="PTHR33383:SF1">
    <property type="entry name" value="MEMBRANE PROTEIN INSERTION EFFICIENCY FACTOR-RELATED"/>
    <property type="match status" value="1"/>
</dbReference>